<evidence type="ECO:0000313" key="2">
    <source>
        <dbReference type="Proteomes" id="UP000037136"/>
    </source>
</evidence>
<dbReference type="PANTHER" id="PTHR28139:SF1">
    <property type="entry name" value="UPF0768 PROTEIN YBL029C-A"/>
    <property type="match status" value="1"/>
</dbReference>
<dbReference type="PANTHER" id="PTHR28139">
    <property type="entry name" value="UPF0768 PROTEIN YBL029C-A"/>
    <property type="match status" value="1"/>
</dbReference>
<gene>
    <name evidence="1" type="ORF">XA68_13512</name>
</gene>
<reference evidence="1 2" key="2">
    <citation type="journal article" date="2017" name="Sci. Rep.">
        <title>Ant-infecting Ophiocordyceps genomes reveal a high diversity of potential behavioral manipulation genes and a possible major role for enterotoxins.</title>
        <authorList>
            <person name="de Bekker C."/>
            <person name="Ohm R.A."/>
            <person name="Evans H.C."/>
            <person name="Brachmann A."/>
            <person name="Hughes D.P."/>
        </authorList>
    </citation>
    <scope>NUCLEOTIDE SEQUENCE [LARGE SCALE GENOMIC DNA]</scope>
    <source>
        <strain evidence="1 2">SC16a</strain>
    </source>
</reference>
<sequence length="101" mass="11591">MFFFFFCGEHNFRRDVRGYEGIVCQCHHCGNMAGHVIKSHPWFTVCFIPILPFTIKGYTDVTCNICNFSQPLETRPDVVAMAQDGRPPQYTSEPPSHQTYA</sequence>
<name>A0A2A9PLS6_OPHUN</name>
<evidence type="ECO:0008006" key="3">
    <source>
        <dbReference type="Google" id="ProtNLM"/>
    </source>
</evidence>
<dbReference type="Proteomes" id="UP000037136">
    <property type="component" value="Unassembled WGS sequence"/>
</dbReference>
<dbReference type="EMBL" id="LAZP02000028">
    <property type="protein sequence ID" value="PFH62445.1"/>
    <property type="molecule type" value="Genomic_DNA"/>
</dbReference>
<organism evidence="1 2">
    <name type="scientific">Ophiocordyceps unilateralis</name>
    <name type="common">Zombie-ant fungus</name>
    <name type="synonym">Torrubia unilateralis</name>
    <dbReference type="NCBI Taxonomy" id="268505"/>
    <lineage>
        <taxon>Eukaryota</taxon>
        <taxon>Fungi</taxon>
        <taxon>Dikarya</taxon>
        <taxon>Ascomycota</taxon>
        <taxon>Pezizomycotina</taxon>
        <taxon>Sordariomycetes</taxon>
        <taxon>Hypocreomycetidae</taxon>
        <taxon>Hypocreales</taxon>
        <taxon>Ophiocordycipitaceae</taxon>
        <taxon>Ophiocordyceps</taxon>
    </lineage>
</organism>
<proteinExistence type="predicted"/>
<comment type="caution">
    <text evidence="1">The sequence shown here is derived from an EMBL/GenBank/DDBJ whole genome shotgun (WGS) entry which is preliminary data.</text>
</comment>
<protein>
    <recommendedName>
        <fullName evidence="3">Zinc-ribbon 15 domain-containing protein</fullName>
    </recommendedName>
</protein>
<accession>A0A2A9PLS6</accession>
<keyword evidence="2" id="KW-1185">Reference proteome</keyword>
<dbReference type="AlphaFoldDB" id="A0A2A9PLS6"/>
<dbReference type="STRING" id="268505.A0A2A9PLS6"/>
<dbReference type="OrthoDB" id="5545479at2759"/>
<evidence type="ECO:0000313" key="1">
    <source>
        <dbReference type="EMBL" id="PFH62445.1"/>
    </source>
</evidence>
<reference evidence="1 2" key="1">
    <citation type="journal article" date="2015" name="BMC Genomics">
        <title>Gene expression during zombie ant biting behavior reflects the complexity underlying fungal parasitic behavioral manipulation.</title>
        <authorList>
            <person name="de Bekker C."/>
            <person name="Ohm R.A."/>
            <person name="Loreto R.G."/>
            <person name="Sebastian A."/>
            <person name="Albert I."/>
            <person name="Merrow M."/>
            <person name="Brachmann A."/>
            <person name="Hughes D.P."/>
        </authorList>
    </citation>
    <scope>NUCLEOTIDE SEQUENCE [LARGE SCALE GENOMIC DNA]</scope>
    <source>
        <strain evidence="1 2">SC16a</strain>
    </source>
</reference>